<evidence type="ECO:0000313" key="2">
    <source>
        <dbReference type="Proteomes" id="UP001066276"/>
    </source>
</evidence>
<dbReference type="Proteomes" id="UP001066276">
    <property type="component" value="Chromosome 3_1"/>
</dbReference>
<comment type="caution">
    <text evidence="1">The sequence shown here is derived from an EMBL/GenBank/DDBJ whole genome shotgun (WGS) entry which is preliminary data.</text>
</comment>
<gene>
    <name evidence="1" type="ORF">NDU88_003962</name>
</gene>
<dbReference type="AlphaFoldDB" id="A0AAV7UEC0"/>
<accession>A0AAV7UEC0</accession>
<reference evidence="1" key="1">
    <citation type="journal article" date="2022" name="bioRxiv">
        <title>Sequencing and chromosome-scale assembly of the giantPleurodeles waltlgenome.</title>
        <authorList>
            <person name="Brown T."/>
            <person name="Elewa A."/>
            <person name="Iarovenko S."/>
            <person name="Subramanian E."/>
            <person name="Araus A.J."/>
            <person name="Petzold A."/>
            <person name="Susuki M."/>
            <person name="Suzuki K.-i.T."/>
            <person name="Hayashi T."/>
            <person name="Toyoda A."/>
            <person name="Oliveira C."/>
            <person name="Osipova E."/>
            <person name="Leigh N.D."/>
            <person name="Simon A."/>
            <person name="Yun M.H."/>
        </authorList>
    </citation>
    <scope>NUCLEOTIDE SEQUENCE</scope>
    <source>
        <strain evidence="1">20211129_DDA</strain>
        <tissue evidence="1">Liver</tissue>
    </source>
</reference>
<name>A0AAV7UEC0_PLEWA</name>
<organism evidence="1 2">
    <name type="scientific">Pleurodeles waltl</name>
    <name type="common">Iberian ribbed newt</name>
    <dbReference type="NCBI Taxonomy" id="8319"/>
    <lineage>
        <taxon>Eukaryota</taxon>
        <taxon>Metazoa</taxon>
        <taxon>Chordata</taxon>
        <taxon>Craniata</taxon>
        <taxon>Vertebrata</taxon>
        <taxon>Euteleostomi</taxon>
        <taxon>Amphibia</taxon>
        <taxon>Batrachia</taxon>
        <taxon>Caudata</taxon>
        <taxon>Salamandroidea</taxon>
        <taxon>Salamandridae</taxon>
        <taxon>Pleurodelinae</taxon>
        <taxon>Pleurodeles</taxon>
    </lineage>
</organism>
<protein>
    <submittedName>
        <fullName evidence="1">Uncharacterized protein</fullName>
    </submittedName>
</protein>
<dbReference type="EMBL" id="JANPWB010000005">
    <property type="protein sequence ID" value="KAJ1187183.1"/>
    <property type="molecule type" value="Genomic_DNA"/>
</dbReference>
<keyword evidence="2" id="KW-1185">Reference proteome</keyword>
<sequence>MVNCSVGGGCVVGECWALRPDSVWKALGPTHARHRSDVPRPPLAPFCFFWPSPEETRDQAALGPGGWVVPGPLEALDRSCGEELMAEEAGGDQLTAFVHACLSKKNVQMDPKL</sequence>
<proteinExistence type="predicted"/>
<evidence type="ECO:0000313" key="1">
    <source>
        <dbReference type="EMBL" id="KAJ1187183.1"/>
    </source>
</evidence>